<dbReference type="InterPro" id="IPR011006">
    <property type="entry name" value="CheY-like_superfamily"/>
</dbReference>
<proteinExistence type="predicted"/>
<dbReference type="GO" id="GO:0003677">
    <property type="term" value="F:DNA binding"/>
    <property type="evidence" value="ECO:0007669"/>
    <property type="project" value="UniProtKB-KW"/>
</dbReference>
<dbReference type="AlphaFoldDB" id="A0A1G7CXB3"/>
<dbReference type="PROSITE" id="PS50043">
    <property type="entry name" value="HTH_LUXR_2"/>
    <property type="match status" value="1"/>
</dbReference>
<dbReference type="GO" id="GO:0006355">
    <property type="term" value="P:regulation of DNA-templated transcription"/>
    <property type="evidence" value="ECO:0007669"/>
    <property type="project" value="InterPro"/>
</dbReference>
<dbReference type="Pfam" id="PF00072">
    <property type="entry name" value="Response_reg"/>
    <property type="match status" value="1"/>
</dbReference>
<dbReference type="InterPro" id="IPR058245">
    <property type="entry name" value="NreC/VraR/RcsB-like_REC"/>
</dbReference>
<dbReference type="EMBL" id="FMYQ01000049">
    <property type="protein sequence ID" value="SDE43938.1"/>
    <property type="molecule type" value="Genomic_DNA"/>
</dbReference>
<evidence type="ECO:0000259" key="7">
    <source>
        <dbReference type="PROSITE" id="PS50110"/>
    </source>
</evidence>
<protein>
    <submittedName>
        <fullName evidence="8">DNA-binding response regulator, NarL/FixJ family, contains REC and HTH domains</fullName>
    </submittedName>
</protein>
<dbReference type="PANTHER" id="PTHR43214">
    <property type="entry name" value="TWO-COMPONENT RESPONSE REGULATOR"/>
    <property type="match status" value="1"/>
</dbReference>
<dbReference type="RefSeq" id="WP_092006301.1">
    <property type="nucleotide sequence ID" value="NZ_FMYQ01000049.1"/>
</dbReference>
<feature type="modified residue" description="4-aspartylphosphate" evidence="5">
    <location>
        <position position="54"/>
    </location>
</feature>
<dbReference type="Proteomes" id="UP000198908">
    <property type="component" value="Unassembled WGS sequence"/>
</dbReference>
<sequence length="218" mass="23748">MIKVLLADDHALMRDSLRHILQNAGGFEVAGEAEDGATTLAMVRSTDADVLLLDLSMPGRSGVELISQIRKEQPPLRILVVTMHEGQDSAVRACRAGASGYLTKDSASGALIGAVTKVASGGVYMSRSVAERFAQNLNEPVGTMPHQRLSDREFEIFRAIAEGKSLTKIADELHLSVKTVSTHKLHILEKMESTTDNGLIRYAIRHRLFDDEGDGQVR</sequence>
<dbReference type="PROSITE" id="PS50110">
    <property type="entry name" value="RESPONSE_REGULATORY"/>
    <property type="match status" value="1"/>
</dbReference>
<feature type="domain" description="HTH luxR-type" evidence="6">
    <location>
        <begin position="142"/>
        <end position="207"/>
    </location>
</feature>
<evidence type="ECO:0000259" key="6">
    <source>
        <dbReference type="PROSITE" id="PS50043"/>
    </source>
</evidence>
<accession>A0A1G7CXB3</accession>
<gene>
    <name evidence="8" type="ORF">SAMN05421548_1495</name>
</gene>
<dbReference type="InterPro" id="IPR016032">
    <property type="entry name" value="Sig_transdc_resp-reg_C-effctor"/>
</dbReference>
<evidence type="ECO:0000256" key="4">
    <source>
        <dbReference type="ARBA" id="ARBA00023163"/>
    </source>
</evidence>
<dbReference type="SMART" id="SM00448">
    <property type="entry name" value="REC"/>
    <property type="match status" value="1"/>
</dbReference>
<dbReference type="Pfam" id="PF00196">
    <property type="entry name" value="GerE"/>
    <property type="match status" value="1"/>
</dbReference>
<dbReference type="PANTHER" id="PTHR43214:SF41">
    <property type="entry name" value="NITRATE_NITRITE RESPONSE REGULATOR PROTEIN NARP"/>
    <property type="match status" value="1"/>
</dbReference>
<evidence type="ECO:0000256" key="3">
    <source>
        <dbReference type="ARBA" id="ARBA00023125"/>
    </source>
</evidence>
<dbReference type="CDD" id="cd17535">
    <property type="entry name" value="REC_NarL-like"/>
    <property type="match status" value="1"/>
</dbReference>
<dbReference type="InterPro" id="IPR039420">
    <property type="entry name" value="WalR-like"/>
</dbReference>
<evidence type="ECO:0000313" key="8">
    <source>
        <dbReference type="EMBL" id="SDE43938.1"/>
    </source>
</evidence>
<dbReference type="SUPFAM" id="SSF52172">
    <property type="entry name" value="CheY-like"/>
    <property type="match status" value="1"/>
</dbReference>
<keyword evidence="9" id="KW-1185">Reference proteome</keyword>
<dbReference type="OrthoDB" id="9816469at2"/>
<evidence type="ECO:0000256" key="1">
    <source>
        <dbReference type="ARBA" id="ARBA00022553"/>
    </source>
</evidence>
<keyword evidence="3 8" id="KW-0238">DNA-binding</keyword>
<dbReference type="Gene3D" id="3.40.50.2300">
    <property type="match status" value="1"/>
</dbReference>
<organism evidence="8 9">
    <name type="scientific">Paraburkholderia lycopersici</name>
    <dbReference type="NCBI Taxonomy" id="416944"/>
    <lineage>
        <taxon>Bacteria</taxon>
        <taxon>Pseudomonadati</taxon>
        <taxon>Pseudomonadota</taxon>
        <taxon>Betaproteobacteria</taxon>
        <taxon>Burkholderiales</taxon>
        <taxon>Burkholderiaceae</taxon>
        <taxon>Paraburkholderia</taxon>
    </lineage>
</organism>
<dbReference type="PRINTS" id="PR00038">
    <property type="entry name" value="HTHLUXR"/>
</dbReference>
<dbReference type="CDD" id="cd06170">
    <property type="entry name" value="LuxR_C_like"/>
    <property type="match status" value="1"/>
</dbReference>
<keyword evidence="2" id="KW-0805">Transcription regulation</keyword>
<keyword evidence="4" id="KW-0804">Transcription</keyword>
<evidence type="ECO:0000256" key="5">
    <source>
        <dbReference type="PROSITE-ProRule" id="PRU00169"/>
    </source>
</evidence>
<dbReference type="SUPFAM" id="SSF46894">
    <property type="entry name" value="C-terminal effector domain of the bipartite response regulators"/>
    <property type="match status" value="1"/>
</dbReference>
<feature type="domain" description="Response regulatory" evidence="7">
    <location>
        <begin position="3"/>
        <end position="119"/>
    </location>
</feature>
<dbReference type="GO" id="GO:0000160">
    <property type="term" value="P:phosphorelay signal transduction system"/>
    <property type="evidence" value="ECO:0007669"/>
    <property type="project" value="InterPro"/>
</dbReference>
<dbReference type="SMART" id="SM00421">
    <property type="entry name" value="HTH_LUXR"/>
    <property type="match status" value="1"/>
</dbReference>
<name>A0A1G7CXB3_9BURK</name>
<dbReference type="InterPro" id="IPR001789">
    <property type="entry name" value="Sig_transdc_resp-reg_receiver"/>
</dbReference>
<dbReference type="STRING" id="416944.SAMN05421548_1495"/>
<dbReference type="InterPro" id="IPR000792">
    <property type="entry name" value="Tscrpt_reg_LuxR_C"/>
</dbReference>
<reference evidence="9" key="1">
    <citation type="submission" date="2016-09" db="EMBL/GenBank/DDBJ databases">
        <authorList>
            <person name="Varghese N."/>
            <person name="Submissions S."/>
        </authorList>
    </citation>
    <scope>NUCLEOTIDE SEQUENCE [LARGE SCALE GENOMIC DNA]</scope>
    <source>
        <strain evidence="9">TNe-862</strain>
    </source>
</reference>
<evidence type="ECO:0000313" key="9">
    <source>
        <dbReference type="Proteomes" id="UP000198908"/>
    </source>
</evidence>
<keyword evidence="1 5" id="KW-0597">Phosphoprotein</keyword>
<evidence type="ECO:0000256" key="2">
    <source>
        <dbReference type="ARBA" id="ARBA00023015"/>
    </source>
</evidence>